<dbReference type="Proteomes" id="UP000224459">
    <property type="component" value="Segment"/>
</dbReference>
<proteinExistence type="predicted"/>
<organism evidence="1 2">
    <name type="scientific">Staphylococcus phage vB_SscM-1</name>
    <dbReference type="NCBI Taxonomy" id="1868844"/>
    <lineage>
        <taxon>Viruses</taxon>
        <taxon>Duplodnaviria</taxon>
        <taxon>Heunggongvirae</taxon>
        <taxon>Uroviricota</taxon>
        <taxon>Caudoviricetes</taxon>
        <taxon>Herelleviridae</taxon>
        <taxon>Twortvirinae</taxon>
        <taxon>Sciuriunavirus</taxon>
        <taxon>Sciuriunavirus SscM1</taxon>
    </lineage>
</organism>
<protein>
    <submittedName>
        <fullName evidence="1">Uncharacterized protein</fullName>
    </submittedName>
</protein>
<gene>
    <name evidence="1" type="ORF">vB_SscM-1_041</name>
</gene>
<dbReference type="EMBL" id="KX171212">
    <property type="protein sequence ID" value="ANT44704.1"/>
    <property type="molecule type" value="Genomic_DNA"/>
</dbReference>
<evidence type="ECO:0000313" key="1">
    <source>
        <dbReference type="EMBL" id="ANT44704.1"/>
    </source>
</evidence>
<name>A0A1X9I9G8_9CAUD</name>
<reference evidence="2" key="1">
    <citation type="submission" date="2016-04" db="EMBL/GenBank/DDBJ databases">
        <authorList>
            <person name="Gasior T."/>
        </authorList>
    </citation>
    <scope>NUCLEOTIDE SEQUENCE [LARGE SCALE GENOMIC DNA]</scope>
</reference>
<evidence type="ECO:0000313" key="2">
    <source>
        <dbReference type="Proteomes" id="UP000224459"/>
    </source>
</evidence>
<accession>A0A1X9I9G8</accession>
<keyword evidence="2" id="KW-1185">Reference proteome</keyword>
<sequence>MSEYEFIKRLDELRLKLHVNDTGINIWDVKEKRLLITVDRTSLIEFQVHHGFREEYWDSEEGEQLLLLVIDYAYTVPYER</sequence>